<dbReference type="EMBL" id="JANIEX010000616">
    <property type="protein sequence ID" value="KAJ3564939.1"/>
    <property type="molecule type" value="Genomic_DNA"/>
</dbReference>
<feature type="region of interest" description="Disordered" evidence="1">
    <location>
        <begin position="18"/>
        <end position="45"/>
    </location>
</feature>
<organism evidence="2 3">
    <name type="scientific">Leucocoprinus birnbaumii</name>
    <dbReference type="NCBI Taxonomy" id="56174"/>
    <lineage>
        <taxon>Eukaryota</taxon>
        <taxon>Fungi</taxon>
        <taxon>Dikarya</taxon>
        <taxon>Basidiomycota</taxon>
        <taxon>Agaricomycotina</taxon>
        <taxon>Agaricomycetes</taxon>
        <taxon>Agaricomycetidae</taxon>
        <taxon>Agaricales</taxon>
        <taxon>Agaricineae</taxon>
        <taxon>Agaricaceae</taxon>
        <taxon>Leucocoprinus</taxon>
    </lineage>
</organism>
<feature type="region of interest" description="Disordered" evidence="1">
    <location>
        <begin position="191"/>
        <end position="214"/>
    </location>
</feature>
<evidence type="ECO:0000256" key="1">
    <source>
        <dbReference type="SAM" id="MobiDB-lite"/>
    </source>
</evidence>
<dbReference type="Proteomes" id="UP001213000">
    <property type="component" value="Unassembled WGS sequence"/>
</dbReference>
<reference evidence="2" key="1">
    <citation type="submission" date="2022-07" db="EMBL/GenBank/DDBJ databases">
        <title>Genome Sequence of Leucocoprinus birnbaumii.</title>
        <authorList>
            <person name="Buettner E."/>
        </authorList>
    </citation>
    <scope>NUCLEOTIDE SEQUENCE</scope>
    <source>
        <strain evidence="2">VT141</strain>
    </source>
</reference>
<proteinExistence type="predicted"/>
<protein>
    <submittedName>
        <fullName evidence="2">Uncharacterized protein</fullName>
    </submittedName>
</protein>
<gene>
    <name evidence="2" type="ORF">NP233_g7963</name>
</gene>
<keyword evidence="3" id="KW-1185">Reference proteome</keyword>
<accession>A0AAD5VNW3</accession>
<evidence type="ECO:0000313" key="2">
    <source>
        <dbReference type="EMBL" id="KAJ3564939.1"/>
    </source>
</evidence>
<name>A0AAD5VNW3_9AGAR</name>
<dbReference type="AlphaFoldDB" id="A0AAD5VNW3"/>
<sequence length="214" mass="24018">MTIWSADNHIRHPWFDAQVKKRKHSRESPCSSEESDVSEPPARKRQRCSVLEQGFAHLSLSHKSSRDDEVFVEPCVPIVTEVTPDECAMDADDEGDSIGPPAVLPRHVEEPEQDIPEVQMKTSSWYELSPDRIVITDLDSFESEDEPADESRTLEINPHLLKRIKKQTPLALPEATSQALVLFRPLPNVGPLKGPEEAKKLPLVADAEPMEVES</sequence>
<comment type="caution">
    <text evidence="2">The sequence shown here is derived from an EMBL/GenBank/DDBJ whole genome shotgun (WGS) entry which is preliminary data.</text>
</comment>
<evidence type="ECO:0000313" key="3">
    <source>
        <dbReference type="Proteomes" id="UP001213000"/>
    </source>
</evidence>